<feature type="domain" description="FHA" evidence="2">
    <location>
        <begin position="43"/>
        <end position="94"/>
    </location>
</feature>
<proteinExistence type="predicted"/>
<dbReference type="KEGG" id="aab:A4R43_11750"/>
<dbReference type="InterPro" id="IPR000253">
    <property type="entry name" value="FHA_dom"/>
</dbReference>
<dbReference type="Proteomes" id="UP000250434">
    <property type="component" value="Chromosome"/>
</dbReference>
<keyword evidence="1" id="KW-0597">Phosphoprotein</keyword>
<name>A0A344L517_9PSEU</name>
<sequence length="235" mass="25075">MAEVLASGHASLALGVPRAEPGSLHALSATGGVTVGAAEERVVVFGRNRPEVDVCVGEHDVRVSRRQGELSRHDGRWCVRNTGRAPLRLPESRLLGPDDEPAVLAGGYTPLFVRGAGGREHLLEVFVGGGPATGPARRRSLTASERLVLVACGCRYLLHEANPRPVPKREAAALLAELRPHEPWPVARVDFVLATVRFRLTAEGVLAEDTGDDGLLRELVRSATLVPPDLALLTP</sequence>
<dbReference type="RefSeq" id="WP_113692386.1">
    <property type="nucleotide sequence ID" value="NZ_CP015163.1"/>
</dbReference>
<dbReference type="OrthoDB" id="4213445at2"/>
<evidence type="ECO:0000313" key="4">
    <source>
        <dbReference type="Proteomes" id="UP000250434"/>
    </source>
</evidence>
<protein>
    <recommendedName>
        <fullName evidence="2">FHA domain-containing protein</fullName>
    </recommendedName>
</protein>
<dbReference type="PROSITE" id="PS50006">
    <property type="entry name" value="FHA_DOMAIN"/>
    <property type="match status" value="1"/>
</dbReference>
<gene>
    <name evidence="3" type="ORF">A4R43_11750</name>
</gene>
<evidence type="ECO:0000256" key="1">
    <source>
        <dbReference type="ARBA" id="ARBA00022553"/>
    </source>
</evidence>
<dbReference type="EMBL" id="CP015163">
    <property type="protein sequence ID" value="AXB43141.1"/>
    <property type="molecule type" value="Genomic_DNA"/>
</dbReference>
<dbReference type="AlphaFoldDB" id="A0A344L517"/>
<dbReference type="InterPro" id="IPR008984">
    <property type="entry name" value="SMAD_FHA_dom_sf"/>
</dbReference>
<dbReference type="SUPFAM" id="SSF49879">
    <property type="entry name" value="SMAD/FHA domain"/>
    <property type="match status" value="1"/>
</dbReference>
<evidence type="ECO:0000259" key="2">
    <source>
        <dbReference type="PROSITE" id="PS50006"/>
    </source>
</evidence>
<accession>A0A344L517</accession>
<keyword evidence="4" id="KW-1185">Reference proteome</keyword>
<reference evidence="3 4" key="1">
    <citation type="submission" date="2016-04" db="EMBL/GenBank/DDBJ databases">
        <title>Complete genome sequence and analysis of deep-sea sediment isolate, Amycolatopsis sp. WP1.</title>
        <authorList>
            <person name="Wang H."/>
            <person name="Chen S."/>
            <person name="Wu Q."/>
        </authorList>
    </citation>
    <scope>NUCLEOTIDE SEQUENCE [LARGE SCALE GENOMIC DNA]</scope>
    <source>
        <strain evidence="3 4">WP1</strain>
    </source>
</reference>
<organism evidence="3 4">
    <name type="scientific">Amycolatopsis albispora</name>
    <dbReference type="NCBI Taxonomy" id="1804986"/>
    <lineage>
        <taxon>Bacteria</taxon>
        <taxon>Bacillati</taxon>
        <taxon>Actinomycetota</taxon>
        <taxon>Actinomycetes</taxon>
        <taxon>Pseudonocardiales</taxon>
        <taxon>Pseudonocardiaceae</taxon>
        <taxon>Amycolatopsis</taxon>
    </lineage>
</organism>
<evidence type="ECO:0000313" key="3">
    <source>
        <dbReference type="EMBL" id="AXB43141.1"/>
    </source>
</evidence>